<dbReference type="EMBL" id="CP016290">
    <property type="protein sequence ID" value="ANP91026.1"/>
    <property type="molecule type" value="Genomic_DNA"/>
</dbReference>
<dbReference type="AlphaFoldDB" id="A0A1B1CMU3"/>
<dbReference type="Proteomes" id="UP000183050">
    <property type="component" value="Plasmid unnamed7"/>
</dbReference>
<name>A0A1B1CMU3_RHILE</name>
<gene>
    <name evidence="1" type="ORF">BA011_34650</name>
    <name evidence="2" type="ORF">BMW22_40495</name>
</gene>
<evidence type="ECO:0000313" key="1">
    <source>
        <dbReference type="EMBL" id="ANP91026.1"/>
    </source>
</evidence>
<protein>
    <submittedName>
        <fullName evidence="1">Uncharacterized protein</fullName>
    </submittedName>
</protein>
<accession>A0A1B1CMU3</accession>
<proteinExistence type="predicted"/>
<dbReference type="RefSeq" id="WP_065284323.1">
    <property type="nucleotide sequence ID" value="NZ_CP016290.1"/>
</dbReference>
<keyword evidence="1" id="KW-0614">Plasmid</keyword>
<dbReference type="Proteomes" id="UP000092691">
    <property type="component" value="Plasmid unnamed3"/>
</dbReference>
<geneLocation type="plasmid" evidence="2 4">
    <name>unnamed7</name>
</geneLocation>
<sequence>MGDPAEGTRNAFDLNPFPVASNRHTIWEMVVRKQVGGFVAQDWKIFAPSFKFEGFCGTASCRGRRFQKQPWHRNFDLDQLAVPAKLVIIKPRRKKSG</sequence>
<reference evidence="2 4" key="2">
    <citation type="submission" date="2016-11" db="EMBL/GenBank/DDBJ databases">
        <title>Rhizobium leguminosarum bv. viciae strain Vaf12 isolated from Vavilovia formosa root nodules from Russia, Dagestan.</title>
        <authorList>
            <person name="Kimeklis A."/>
        </authorList>
    </citation>
    <scope>NUCLEOTIDE SEQUENCE [LARGE SCALE GENOMIC DNA]</scope>
    <source>
        <strain evidence="2 4">Vaf-108</strain>
        <plasmid evidence="4">Plasmid unnamed7</plasmid>
        <plasmid evidence="2">unnamed7</plasmid>
    </source>
</reference>
<evidence type="ECO:0000313" key="4">
    <source>
        <dbReference type="Proteomes" id="UP000183050"/>
    </source>
</evidence>
<evidence type="ECO:0000313" key="3">
    <source>
        <dbReference type="Proteomes" id="UP000092691"/>
    </source>
</evidence>
<evidence type="ECO:0000313" key="2">
    <source>
        <dbReference type="EMBL" id="API57584.1"/>
    </source>
</evidence>
<organism evidence="1 3">
    <name type="scientific">Rhizobium leguminosarum</name>
    <dbReference type="NCBI Taxonomy" id="384"/>
    <lineage>
        <taxon>Bacteria</taxon>
        <taxon>Pseudomonadati</taxon>
        <taxon>Pseudomonadota</taxon>
        <taxon>Alphaproteobacteria</taxon>
        <taxon>Hyphomicrobiales</taxon>
        <taxon>Rhizobiaceae</taxon>
        <taxon>Rhizobium/Agrobacterium group</taxon>
        <taxon>Rhizobium</taxon>
    </lineage>
</organism>
<reference evidence="1 3" key="1">
    <citation type="submission" date="2016-06" db="EMBL/GenBank/DDBJ databases">
        <title>Microsymbionts genomes from the relict species Vavilovia formosa.</title>
        <authorList>
            <person name="Chirak E."/>
            <person name="Kimeklis A."/>
            <person name="Andronov E."/>
        </authorList>
    </citation>
    <scope>NUCLEOTIDE SEQUENCE [LARGE SCALE GENOMIC DNA]</scope>
    <source>
        <strain evidence="1 3">Vaf10</strain>
        <plasmid evidence="3">Plasmid unnamed3</plasmid>
        <plasmid evidence="1">unnamed3</plasmid>
    </source>
</reference>
<geneLocation type="plasmid" evidence="1 3">
    <name>unnamed3</name>
</geneLocation>
<dbReference type="EMBL" id="CP018235">
    <property type="protein sequence ID" value="API57584.1"/>
    <property type="molecule type" value="Genomic_DNA"/>
</dbReference>